<keyword evidence="2" id="KW-1185">Reference proteome</keyword>
<dbReference type="EMBL" id="KL585007">
    <property type="protein sequence ID" value="KEQ79333.1"/>
    <property type="molecule type" value="Genomic_DNA"/>
</dbReference>
<protein>
    <submittedName>
        <fullName evidence="1">Uncharacterized protein</fullName>
    </submittedName>
</protein>
<proteinExistence type="predicted"/>
<gene>
    <name evidence="1" type="ORF">M438DRAFT_150900</name>
</gene>
<sequence>MTLGRLWNRKDASMLGLSAWLLLIFFHRFGWSGSFGRSWRILLSSHVMGCLLC</sequence>
<dbReference type="Proteomes" id="UP000030706">
    <property type="component" value="Unassembled WGS sequence"/>
</dbReference>
<dbReference type="RefSeq" id="XP_029755520.1">
    <property type="nucleotide sequence ID" value="XM_029898969.1"/>
</dbReference>
<accession>A0A074X1Q2</accession>
<dbReference type="HOGENOM" id="CLU_3068256_0_0_1"/>
<evidence type="ECO:0000313" key="2">
    <source>
        <dbReference type="Proteomes" id="UP000030706"/>
    </source>
</evidence>
<reference evidence="1 2" key="1">
    <citation type="journal article" date="2014" name="BMC Genomics">
        <title>Genome sequencing of four Aureobasidium pullulans varieties: biotechnological potential, stress tolerance, and description of new species.</title>
        <authorList>
            <person name="Gostin Ar C."/>
            <person name="Ohm R.A."/>
            <person name="Kogej T."/>
            <person name="Sonjak S."/>
            <person name="Turk M."/>
            <person name="Zajc J."/>
            <person name="Zalar P."/>
            <person name="Grube M."/>
            <person name="Sun H."/>
            <person name="Han J."/>
            <person name="Sharma A."/>
            <person name="Chiniquy J."/>
            <person name="Ngan C.Y."/>
            <person name="Lipzen A."/>
            <person name="Barry K."/>
            <person name="Grigoriev I.V."/>
            <person name="Gunde-Cimerman N."/>
        </authorList>
    </citation>
    <scope>NUCLEOTIDE SEQUENCE [LARGE SCALE GENOMIC DNA]</scope>
    <source>
        <strain evidence="1 2">EXF-150</strain>
    </source>
</reference>
<name>A0A074X1Q2_AURPU</name>
<dbReference type="GeneID" id="40741275"/>
<organism evidence="1 2">
    <name type="scientific">Aureobasidium pullulans EXF-150</name>
    <dbReference type="NCBI Taxonomy" id="1043002"/>
    <lineage>
        <taxon>Eukaryota</taxon>
        <taxon>Fungi</taxon>
        <taxon>Dikarya</taxon>
        <taxon>Ascomycota</taxon>
        <taxon>Pezizomycotina</taxon>
        <taxon>Dothideomycetes</taxon>
        <taxon>Dothideomycetidae</taxon>
        <taxon>Dothideales</taxon>
        <taxon>Saccotheciaceae</taxon>
        <taxon>Aureobasidium</taxon>
    </lineage>
</organism>
<dbReference type="AlphaFoldDB" id="A0A074X1Q2"/>
<evidence type="ECO:0000313" key="1">
    <source>
        <dbReference type="EMBL" id="KEQ79333.1"/>
    </source>
</evidence>